<proteinExistence type="predicted"/>
<comment type="caution">
    <text evidence="1">The sequence shown here is derived from an EMBL/GenBank/DDBJ whole genome shotgun (WGS) entry which is preliminary data.</text>
</comment>
<evidence type="ECO:0000313" key="1">
    <source>
        <dbReference type="EMBL" id="MFC0424423.1"/>
    </source>
</evidence>
<protein>
    <submittedName>
        <fullName evidence="1">Uncharacterized protein</fullName>
    </submittedName>
</protein>
<evidence type="ECO:0000313" key="2">
    <source>
        <dbReference type="Proteomes" id="UP001589855"/>
    </source>
</evidence>
<dbReference type="RefSeq" id="WP_137645009.1">
    <property type="nucleotide sequence ID" value="NZ_BAABRM010000010.1"/>
</dbReference>
<gene>
    <name evidence="1" type="ORF">ACFFGS_09860</name>
</gene>
<organism evidence="1 2">
    <name type="scientific">Lactiplantibacillus plajomi</name>
    <dbReference type="NCBI Taxonomy" id="1457217"/>
    <lineage>
        <taxon>Bacteria</taxon>
        <taxon>Bacillati</taxon>
        <taxon>Bacillota</taxon>
        <taxon>Bacilli</taxon>
        <taxon>Lactobacillales</taxon>
        <taxon>Lactobacillaceae</taxon>
        <taxon>Lactiplantibacillus</taxon>
    </lineage>
</organism>
<name>A0ABV6K4L3_9LACO</name>
<dbReference type="Proteomes" id="UP001589855">
    <property type="component" value="Unassembled WGS sequence"/>
</dbReference>
<sequence length="767" mass="85415">MAKNSHRLHQGNFTSEQELLSSWSIVNRSEQAHCGAMVRGVELGLLKIDKSHKGKGKRKSLHQSRGDITPSQLSACKAVLNAGSYGQKTFAAVSSHDHGHSQAFGLITSGMSHSPYAEMQRSSRNIMKNRKLAETIVAISAIAGRDKIYAYQATLTQPNADFGKLDDGIENHGHRLAKLGKWFVDGARHGYYTLAGANGAKPRILGAQMRMEITHKTEDIGSEECPKLILSHDKFGLYHDHSHMTFVTDTPLDLDTVRTLRKDDTSLPSNIIWTDGQGNSVSEFKMTAAAADLFLKWCQLNPDLKLSAAAFKLQRAYGRGLIDALAESTKYEVSPKLYSFLMQDMDDWAVSVYCETMKAIARRHLIRETGLFRLARSIVNRVLTTDLAGVFMQSVYEGQEDQTSVPGLYTTINVLNTNNDVVAGTRQMTAEQALYFNKTTLAGAGFDAKLIDSISLEFSDSERQTVTKSLFRRTIWPHRGKSGLLERLTAWESQAKSDLDKLISELAELKSLEPAYEHYVDDHATPAEVKAVKADIKAGRTRYDNFSKKNAGYGLQEVRYQISRLKRPLELASGKYFDVRRLRLAVIAKMDNAGNVVWTADWRLRMKKLAILETMRGAEKQFGVSWADFQQGVSQCTQRNETQAERDLKALYGDDLIGGGDGKHSYIDSCWYKAFTAYASLMPSQSQEVLLGWNGAHRDTISAKYPIRKNQPEDVAAMLSLYGNAKLEDAVALQPDPDDLLSNYSPVHYANSRVKTAEQLAAVLAKM</sequence>
<keyword evidence="2" id="KW-1185">Reference proteome</keyword>
<accession>A0ABV6K4L3</accession>
<reference evidence="1 2" key="1">
    <citation type="submission" date="2024-09" db="EMBL/GenBank/DDBJ databases">
        <authorList>
            <person name="Sun Q."/>
            <person name="Mori K."/>
        </authorList>
    </citation>
    <scope>NUCLEOTIDE SEQUENCE [LARGE SCALE GENOMIC DNA]</scope>
    <source>
        <strain evidence="1 2">TBRC 4575</strain>
    </source>
</reference>
<dbReference type="EMBL" id="JBHLUK010000071">
    <property type="protein sequence ID" value="MFC0424423.1"/>
    <property type="molecule type" value="Genomic_DNA"/>
</dbReference>